<organism evidence="2 3">
    <name type="scientific">Saliniradius amylolyticus</name>
    <dbReference type="NCBI Taxonomy" id="2183582"/>
    <lineage>
        <taxon>Bacteria</taxon>
        <taxon>Pseudomonadati</taxon>
        <taxon>Pseudomonadota</taxon>
        <taxon>Gammaproteobacteria</taxon>
        <taxon>Alteromonadales</taxon>
        <taxon>Alteromonadaceae</taxon>
        <taxon>Saliniradius</taxon>
    </lineage>
</organism>
<feature type="compositionally biased region" description="Basic and acidic residues" evidence="1">
    <location>
        <begin position="92"/>
        <end position="101"/>
    </location>
</feature>
<protein>
    <recommendedName>
        <fullName evidence="4">DUF1315 domain-containing protein</fullName>
    </recommendedName>
</protein>
<dbReference type="Pfam" id="PF07023">
    <property type="entry name" value="DUF1315"/>
    <property type="match status" value="1"/>
</dbReference>
<evidence type="ECO:0000256" key="1">
    <source>
        <dbReference type="SAM" id="MobiDB-lite"/>
    </source>
</evidence>
<dbReference type="KEGG" id="salh:HMF8227_01677"/>
<reference evidence="2 3" key="1">
    <citation type="submission" date="2018-05" db="EMBL/GenBank/DDBJ databases">
        <title>Salinimonas sp. HMF8227 Genome sequencing and assembly.</title>
        <authorList>
            <person name="Kang H."/>
            <person name="Kang J."/>
            <person name="Cha I."/>
            <person name="Kim H."/>
            <person name="Joh K."/>
        </authorList>
    </citation>
    <scope>NUCLEOTIDE SEQUENCE [LARGE SCALE GENOMIC DNA]</scope>
    <source>
        <strain evidence="2 3">HMF8227</strain>
    </source>
</reference>
<keyword evidence="3" id="KW-1185">Reference proteome</keyword>
<dbReference type="OrthoDB" id="5616307at2"/>
<proteinExistence type="predicted"/>
<evidence type="ECO:0000313" key="3">
    <source>
        <dbReference type="Proteomes" id="UP000245728"/>
    </source>
</evidence>
<feature type="region of interest" description="Disordered" evidence="1">
    <location>
        <begin position="79"/>
        <end position="101"/>
    </location>
</feature>
<dbReference type="RefSeq" id="WP_109339751.1">
    <property type="nucleotide sequence ID" value="NZ_CP029347.1"/>
</dbReference>
<evidence type="ECO:0008006" key="4">
    <source>
        <dbReference type="Google" id="ProtNLM"/>
    </source>
</evidence>
<dbReference type="Proteomes" id="UP000245728">
    <property type="component" value="Chromosome"/>
</dbReference>
<evidence type="ECO:0000313" key="2">
    <source>
        <dbReference type="EMBL" id="AWL12150.1"/>
    </source>
</evidence>
<gene>
    <name evidence="2" type="ORF">HMF8227_01677</name>
</gene>
<name>A0A2S2E4H6_9ALTE</name>
<dbReference type="EMBL" id="CP029347">
    <property type="protein sequence ID" value="AWL12150.1"/>
    <property type="molecule type" value="Genomic_DNA"/>
</dbReference>
<dbReference type="InterPro" id="IPR009749">
    <property type="entry name" value="DUF1315"/>
</dbReference>
<dbReference type="AlphaFoldDB" id="A0A2S2E4H6"/>
<accession>A0A2S2E4H6</accession>
<sequence>MNIEQMLKAMTPEVYQRLSQAVETGKWPDGSLLTDEQRETCMQAVMVYQARVLESDEHMTVGKDGNIVHKSRQQFKQELNQTTGEEPDNEQDIIRVRQSDF</sequence>